<dbReference type="Proteomes" id="UP000427842">
    <property type="component" value="Unassembled WGS sequence"/>
</dbReference>
<keyword evidence="16" id="KW-1185">Reference proteome</keyword>
<comment type="similarity">
    <text evidence="11 12">Belongs to the TonB-dependent receptor family.</text>
</comment>
<feature type="domain" description="TonB-dependent receptor-like beta-barrel" evidence="13">
    <location>
        <begin position="198"/>
        <end position="689"/>
    </location>
</feature>
<dbReference type="PANTHER" id="PTHR32552">
    <property type="entry name" value="FERRICHROME IRON RECEPTOR-RELATED"/>
    <property type="match status" value="1"/>
</dbReference>
<evidence type="ECO:0000256" key="11">
    <source>
        <dbReference type="PROSITE-ProRule" id="PRU01360"/>
    </source>
</evidence>
<dbReference type="Gene3D" id="2.170.130.10">
    <property type="entry name" value="TonB-dependent receptor, plug domain"/>
    <property type="match status" value="1"/>
</dbReference>
<keyword evidence="4" id="KW-0410">Iron transport</keyword>
<keyword evidence="10 11" id="KW-0998">Cell outer membrane</keyword>
<keyword evidence="7" id="KW-0406">Ion transport</keyword>
<keyword evidence="2 11" id="KW-0813">Transport</keyword>
<feature type="domain" description="TonB-dependent receptor plug" evidence="14">
    <location>
        <begin position="70"/>
        <end position="181"/>
    </location>
</feature>
<dbReference type="SUPFAM" id="SSF56935">
    <property type="entry name" value="Porins"/>
    <property type="match status" value="1"/>
</dbReference>
<evidence type="ECO:0000256" key="7">
    <source>
        <dbReference type="ARBA" id="ARBA00023065"/>
    </source>
</evidence>
<evidence type="ECO:0000256" key="5">
    <source>
        <dbReference type="ARBA" id="ARBA00022692"/>
    </source>
</evidence>
<keyword evidence="3 11" id="KW-1134">Transmembrane beta strand</keyword>
<evidence type="ECO:0000256" key="6">
    <source>
        <dbReference type="ARBA" id="ARBA00023004"/>
    </source>
</evidence>
<evidence type="ECO:0000256" key="8">
    <source>
        <dbReference type="ARBA" id="ARBA00023077"/>
    </source>
</evidence>
<accession>A0ABQ6VXE5</accession>
<comment type="subcellular location">
    <subcellularLocation>
        <location evidence="1 11">Cell outer membrane</location>
        <topology evidence="1 11">Multi-pass membrane protein</topology>
    </subcellularLocation>
</comment>
<protein>
    <submittedName>
        <fullName evidence="15">TonB-dependent receptor</fullName>
    </submittedName>
</protein>
<evidence type="ECO:0000256" key="3">
    <source>
        <dbReference type="ARBA" id="ARBA00022452"/>
    </source>
</evidence>
<dbReference type="PROSITE" id="PS52016">
    <property type="entry name" value="TONB_DEPENDENT_REC_3"/>
    <property type="match status" value="1"/>
</dbReference>
<dbReference type="Pfam" id="PF07715">
    <property type="entry name" value="Plug"/>
    <property type="match status" value="1"/>
</dbReference>
<dbReference type="InterPro" id="IPR037066">
    <property type="entry name" value="Plug_dom_sf"/>
</dbReference>
<evidence type="ECO:0000256" key="2">
    <source>
        <dbReference type="ARBA" id="ARBA00022448"/>
    </source>
</evidence>
<dbReference type="Gene3D" id="2.40.170.20">
    <property type="entry name" value="TonB-dependent receptor, beta-barrel domain"/>
    <property type="match status" value="1"/>
</dbReference>
<sequence>MLIRYVKNNRTGITYISVFIIFSFNLETSHAEDKKYKVLNNINENKHDSVENIHVSRKRLTSIEVAKENLRKVPGGTSFIDAKDILKGRNATNADALAYQPGVFAQSTNGGDSIRISVRGSGIQTGVNYVRSGMTFLFDGIPLTTPTGTIYELWEPLGTRYTEVYRGGNGFDFGALQLGGAINYVTNTGYDSRLYQARVEAGSFGYIKEQISSGKVIGKSDYYISVTNSYGAGYQQNTKSTSFGVNFNYGYKFNDRIDNRIFFRYRQVDNGYPGYLTRAQIAADPRQAEVGFTGTQTVKPGTKFLADRLTIKIDDNSKIIIGFAYLDSPMHHENGPIANIFNYKFATGTIDYTRTDYLYGHKSDTNFGIYTTSDLSAQESDMVRIPSQVATNPAMGATVRHANFIGTENYFHLSNTTEVFHNFYITAAGALAFIQKGGSLTYPTQDTLHQSSVNFAPRGGFRYVITPSLQIYGNVTRSLQPANEWQLLNGATYSASGVEPYASGPAANLNGSWDNMHMQRATTFEFGISGKIFNTNWTAGYYHSAVKNELLSVMTAQSAKYMTSNYNNASPTTHQGLEFGSDTTLWHHGKNKIKLIQSYTYSDFRYNHDVMFGHNYLPGIPKHFYQGTIHLDLANGIYAAFSTQVSSSVYASYDNQAKAAPYHIFNVTFGYKFPGKNKDIDVYISGNNLTNTHYASAVIPAYTATNHDAAAETPGAGAGVFAGVDFGMN</sequence>
<gene>
    <name evidence="15" type="ORF">D3W54_05575</name>
</gene>
<dbReference type="PANTHER" id="PTHR32552:SF81">
    <property type="entry name" value="TONB-DEPENDENT OUTER MEMBRANE RECEPTOR"/>
    <property type="match status" value="1"/>
</dbReference>
<keyword evidence="6" id="KW-0408">Iron</keyword>
<name>A0ABQ6VXE5_9PROT</name>
<dbReference type="InterPro" id="IPR000531">
    <property type="entry name" value="Beta-barrel_TonB"/>
</dbReference>
<dbReference type="InterPro" id="IPR012910">
    <property type="entry name" value="Plug_dom"/>
</dbReference>
<keyword evidence="15" id="KW-0675">Receptor</keyword>
<keyword evidence="5 11" id="KW-0812">Transmembrane</keyword>
<proteinExistence type="inferred from homology"/>
<evidence type="ECO:0000256" key="9">
    <source>
        <dbReference type="ARBA" id="ARBA00023136"/>
    </source>
</evidence>
<evidence type="ECO:0000259" key="13">
    <source>
        <dbReference type="Pfam" id="PF00593"/>
    </source>
</evidence>
<evidence type="ECO:0000313" key="15">
    <source>
        <dbReference type="EMBL" id="KAB8123763.1"/>
    </source>
</evidence>
<comment type="caution">
    <text evidence="15">The sequence shown here is derived from an EMBL/GenBank/DDBJ whole genome shotgun (WGS) entry which is preliminary data.</text>
</comment>
<reference evidence="15 16" key="1">
    <citation type="submission" date="2018-09" db="EMBL/GenBank/DDBJ databases">
        <title>Genome sequence and characterization of the bcs clusters for the production of nanocellulose from the low pH resistant strain Komagataeibacter medellinensis ID13488.</title>
        <authorList>
            <person name="Hernandez-Arriaga A.M."/>
            <person name="Del Cerro C."/>
            <person name="Urbina L."/>
            <person name="Eceiza A."/>
            <person name="Retegi A."/>
            <person name="Prieto M.A."/>
        </authorList>
    </citation>
    <scope>NUCLEOTIDE SEQUENCE [LARGE SCALE GENOMIC DNA]</scope>
    <source>
        <strain evidence="15 16">ID13488</strain>
    </source>
</reference>
<dbReference type="InterPro" id="IPR036942">
    <property type="entry name" value="Beta-barrel_TonB_sf"/>
</dbReference>
<evidence type="ECO:0000313" key="16">
    <source>
        <dbReference type="Proteomes" id="UP000427842"/>
    </source>
</evidence>
<keyword evidence="9 11" id="KW-0472">Membrane</keyword>
<evidence type="ECO:0000256" key="4">
    <source>
        <dbReference type="ARBA" id="ARBA00022496"/>
    </source>
</evidence>
<dbReference type="EMBL" id="QYAZ01000001">
    <property type="protein sequence ID" value="KAB8123763.1"/>
    <property type="molecule type" value="Genomic_DNA"/>
</dbReference>
<organism evidence="15 16">
    <name type="scientific">Komagataeibacter medellinensis</name>
    <dbReference type="NCBI Taxonomy" id="1177712"/>
    <lineage>
        <taxon>Bacteria</taxon>
        <taxon>Pseudomonadati</taxon>
        <taxon>Pseudomonadota</taxon>
        <taxon>Alphaproteobacteria</taxon>
        <taxon>Acetobacterales</taxon>
        <taxon>Acetobacteraceae</taxon>
        <taxon>Komagataeibacter</taxon>
    </lineage>
</organism>
<evidence type="ECO:0000256" key="12">
    <source>
        <dbReference type="RuleBase" id="RU003357"/>
    </source>
</evidence>
<evidence type="ECO:0000256" key="10">
    <source>
        <dbReference type="ARBA" id="ARBA00023237"/>
    </source>
</evidence>
<dbReference type="InterPro" id="IPR039426">
    <property type="entry name" value="TonB-dep_rcpt-like"/>
</dbReference>
<dbReference type="RefSeq" id="WP_153469084.1">
    <property type="nucleotide sequence ID" value="NZ_QYAZ01000001.1"/>
</dbReference>
<keyword evidence="8 12" id="KW-0798">TonB box</keyword>
<dbReference type="Pfam" id="PF00593">
    <property type="entry name" value="TonB_dep_Rec_b-barrel"/>
    <property type="match status" value="1"/>
</dbReference>
<evidence type="ECO:0000259" key="14">
    <source>
        <dbReference type="Pfam" id="PF07715"/>
    </source>
</evidence>
<evidence type="ECO:0000256" key="1">
    <source>
        <dbReference type="ARBA" id="ARBA00004571"/>
    </source>
</evidence>